<dbReference type="InterPro" id="IPR013655">
    <property type="entry name" value="PAS_fold_3"/>
</dbReference>
<dbReference type="InterPro" id="IPR005467">
    <property type="entry name" value="His_kinase_dom"/>
</dbReference>
<gene>
    <name evidence="6" type="ORF">EFP84_08930</name>
</gene>
<dbReference type="InterPro" id="IPR036890">
    <property type="entry name" value="HATPase_C_sf"/>
</dbReference>
<dbReference type="CDD" id="cd00075">
    <property type="entry name" value="HATPase"/>
    <property type="match status" value="1"/>
</dbReference>
<dbReference type="SMART" id="SM00091">
    <property type="entry name" value="PAS"/>
    <property type="match status" value="4"/>
</dbReference>
<dbReference type="PANTHER" id="PTHR43304">
    <property type="entry name" value="PHYTOCHROME-LIKE PROTEIN CPH1"/>
    <property type="match status" value="1"/>
</dbReference>
<dbReference type="SUPFAM" id="SSF47384">
    <property type="entry name" value="Homodimeric domain of signal transducing histidine kinase"/>
    <property type="match status" value="1"/>
</dbReference>
<dbReference type="SMART" id="SM00387">
    <property type="entry name" value="HATPase_c"/>
    <property type="match status" value="1"/>
</dbReference>
<name>A0A5F1XSB3_9LEPT</name>
<dbReference type="InterPro" id="IPR000700">
    <property type="entry name" value="PAS-assoc_C"/>
</dbReference>
<dbReference type="InterPro" id="IPR003661">
    <property type="entry name" value="HisK_dim/P_dom"/>
</dbReference>
<evidence type="ECO:0000256" key="4">
    <source>
        <dbReference type="ARBA" id="ARBA00022679"/>
    </source>
</evidence>
<dbReference type="SMART" id="SM00388">
    <property type="entry name" value="HisKA"/>
    <property type="match status" value="1"/>
</dbReference>
<dbReference type="InterPro" id="IPR035965">
    <property type="entry name" value="PAS-like_dom_sf"/>
</dbReference>
<dbReference type="SUPFAM" id="SSF55785">
    <property type="entry name" value="PYP-like sensor domain (PAS domain)"/>
    <property type="match status" value="4"/>
</dbReference>
<accession>A0A5F1XSB3</accession>
<comment type="catalytic activity">
    <reaction evidence="1">
        <text>ATP + protein L-histidine = ADP + protein N-phospho-L-histidine.</text>
        <dbReference type="EC" id="2.7.13.3"/>
    </reaction>
</comment>
<dbReference type="Pfam" id="PF08448">
    <property type="entry name" value="PAS_4"/>
    <property type="match status" value="1"/>
</dbReference>
<organism evidence="6 7">
    <name type="scientific">Leptospira kmetyi</name>
    <dbReference type="NCBI Taxonomy" id="408139"/>
    <lineage>
        <taxon>Bacteria</taxon>
        <taxon>Pseudomonadati</taxon>
        <taxon>Spirochaetota</taxon>
        <taxon>Spirochaetia</taxon>
        <taxon>Leptospirales</taxon>
        <taxon>Leptospiraceae</taxon>
        <taxon>Leptospira</taxon>
    </lineage>
</organism>
<dbReference type="EC" id="2.7.13.3" evidence="2"/>
<dbReference type="GO" id="GO:0000155">
    <property type="term" value="F:phosphorelay sensor kinase activity"/>
    <property type="evidence" value="ECO:0007669"/>
    <property type="project" value="InterPro"/>
</dbReference>
<dbReference type="PROSITE" id="PS50113">
    <property type="entry name" value="PAC"/>
    <property type="match status" value="2"/>
</dbReference>
<evidence type="ECO:0000256" key="5">
    <source>
        <dbReference type="ARBA" id="ARBA00022777"/>
    </source>
</evidence>
<dbReference type="NCBIfam" id="TIGR00229">
    <property type="entry name" value="sensory_box"/>
    <property type="match status" value="4"/>
</dbReference>
<dbReference type="InterPro" id="IPR036097">
    <property type="entry name" value="HisK_dim/P_sf"/>
</dbReference>
<dbReference type="CDD" id="cd00082">
    <property type="entry name" value="HisKA"/>
    <property type="match status" value="1"/>
</dbReference>
<evidence type="ECO:0000256" key="3">
    <source>
        <dbReference type="ARBA" id="ARBA00022553"/>
    </source>
</evidence>
<dbReference type="FunFam" id="3.30.565.10:FF:000006">
    <property type="entry name" value="Sensor histidine kinase WalK"/>
    <property type="match status" value="1"/>
</dbReference>
<dbReference type="InterPro" id="IPR003594">
    <property type="entry name" value="HATPase_dom"/>
</dbReference>
<dbReference type="Pfam" id="PF02518">
    <property type="entry name" value="HATPase_c"/>
    <property type="match status" value="1"/>
</dbReference>
<keyword evidence="3" id="KW-0597">Phosphoprotein</keyword>
<dbReference type="AlphaFoldDB" id="A0A5F1XSB3"/>
<dbReference type="Gene3D" id="3.30.565.10">
    <property type="entry name" value="Histidine kinase-like ATPase, C-terminal domain"/>
    <property type="match status" value="1"/>
</dbReference>
<dbReference type="Pfam" id="PF13426">
    <property type="entry name" value="PAS_9"/>
    <property type="match status" value="1"/>
</dbReference>
<dbReference type="InterPro" id="IPR052162">
    <property type="entry name" value="Sensor_kinase/Photoreceptor"/>
</dbReference>
<dbReference type="Pfam" id="PF08447">
    <property type="entry name" value="PAS_3"/>
    <property type="match status" value="1"/>
</dbReference>
<dbReference type="PROSITE" id="PS50109">
    <property type="entry name" value="HIS_KIN"/>
    <property type="match status" value="1"/>
</dbReference>
<dbReference type="InterPro" id="IPR013656">
    <property type="entry name" value="PAS_4"/>
</dbReference>
<dbReference type="Pfam" id="PF00512">
    <property type="entry name" value="HisKA"/>
    <property type="match status" value="1"/>
</dbReference>
<evidence type="ECO:0000313" key="6">
    <source>
        <dbReference type="EMBL" id="AYV55619.1"/>
    </source>
</evidence>
<dbReference type="InterPro" id="IPR001610">
    <property type="entry name" value="PAC"/>
</dbReference>
<protein>
    <recommendedName>
        <fullName evidence="2">histidine kinase</fullName>
        <ecNumber evidence="2">2.7.13.3</ecNumber>
    </recommendedName>
</protein>
<reference evidence="6 7" key="1">
    <citation type="submission" date="2018-11" db="EMBL/GenBank/DDBJ databases">
        <title>Complete genome sequence of Leptospira kmetyi isolate LS 001/16 from soil sample associated with a leptospirosis patient in Kelantan.</title>
        <authorList>
            <person name="Muhammad Yusoff F."/>
            <person name="Muhammad Yusoff S."/>
            <person name="Ahmad M.N."/>
            <person name="Yusof N.Y."/>
            <person name="Aziah I."/>
        </authorList>
    </citation>
    <scope>NUCLEOTIDE SEQUENCE [LARGE SCALE GENOMIC DNA]</scope>
    <source>
        <strain evidence="6 7">LS 001/16</strain>
    </source>
</reference>
<evidence type="ECO:0000313" key="7">
    <source>
        <dbReference type="Proteomes" id="UP000276407"/>
    </source>
</evidence>
<proteinExistence type="predicted"/>
<keyword evidence="4" id="KW-0808">Transferase</keyword>
<dbReference type="EMBL" id="CP033614">
    <property type="protein sequence ID" value="AYV55619.1"/>
    <property type="molecule type" value="Genomic_DNA"/>
</dbReference>
<dbReference type="PRINTS" id="PR00344">
    <property type="entry name" value="BCTRLSENSOR"/>
</dbReference>
<sequence length="771" mass="88723">MNPKIPAITGNVFSPESSEILDHLPILICKFLPDTTLTYINQTCCNTFGKTKQELYAVQWIHFLPETLKNSVMDILKNVKNTLVPETNSYEMKNRSGEPMIVEWKIYPVLDTQNQFQGFLGVGTDKTKEAQAAHEVKKKDELLRNVLATLDDVIWSVDAKEMKLLYVSEGAKKIYGVEPEKFYADNHLWIDMIHSEDRHFADRKVEDLFQLGKPYSEVEYRIVRPDGEVRYISDRSWTVFDEAGKPDRIEGITRDISVETRFKNEVENIKSTIHSIINNTNDMIWSVDKNFKLTYFNEPMRKSYELYTGKILKNGMSLEEVISDSEIRKQFETVYTKALQNEHFTHYYNLYGKTYEFSLNPITDNKEITGVAIFSRDISDRVVLSEKLEKSEENLRALIENTQDSIWSVDKSYKILTMNHLFHEAIFNIYKIDLKIGSNILEQFEADISSTWKEIYDSTFAGNSIRKEWEIPNQDGTSNYYEILTSPIYSFTENMQIPFPKDRSFFLSENLYDQKSKNEQSISGATIYIRDITERKLYEQKSIGVIKSKDRLLAAVAHDLKNPISGILSLTELLKEQASDPNNVELLNMMSQAANKSLNIIQDLLQIAEMENESYKLKFEKTNLNHLIQSLVKQNLPEAESKKIKLYARMETDPIPVQVELLKFQRVLENLISNSLKFTKEGGEISIHSYSQNKKAIIIVEDTGIGIPFGLQSAIFDQFTRAKRQGLKGEQTTGLGMSIVKVIVELHKGKISLESEEGIGTKFIIEIPLDL</sequence>
<dbReference type="KEGG" id="lkm:EFP84_08930"/>
<evidence type="ECO:0000256" key="1">
    <source>
        <dbReference type="ARBA" id="ARBA00000085"/>
    </source>
</evidence>
<dbReference type="SUPFAM" id="SSF55874">
    <property type="entry name" value="ATPase domain of HSP90 chaperone/DNA topoisomerase II/histidine kinase"/>
    <property type="match status" value="1"/>
</dbReference>
<dbReference type="SMART" id="SM00086">
    <property type="entry name" value="PAC"/>
    <property type="match status" value="3"/>
</dbReference>
<dbReference type="CDD" id="cd00130">
    <property type="entry name" value="PAS"/>
    <property type="match status" value="2"/>
</dbReference>
<dbReference type="Proteomes" id="UP000276407">
    <property type="component" value="Chromosome 1"/>
</dbReference>
<keyword evidence="5" id="KW-0418">Kinase</keyword>
<dbReference type="InterPro" id="IPR004358">
    <property type="entry name" value="Sig_transdc_His_kin-like_C"/>
</dbReference>
<dbReference type="Gene3D" id="3.30.450.20">
    <property type="entry name" value="PAS domain"/>
    <property type="match status" value="4"/>
</dbReference>
<dbReference type="InterPro" id="IPR000014">
    <property type="entry name" value="PAS"/>
</dbReference>
<evidence type="ECO:0000256" key="2">
    <source>
        <dbReference type="ARBA" id="ARBA00012438"/>
    </source>
</evidence>
<dbReference type="Gene3D" id="1.10.287.130">
    <property type="match status" value="1"/>
</dbReference>
<dbReference type="PROSITE" id="PS50112">
    <property type="entry name" value="PAS"/>
    <property type="match status" value="1"/>
</dbReference>
<dbReference type="PANTHER" id="PTHR43304:SF1">
    <property type="entry name" value="PAC DOMAIN-CONTAINING PROTEIN"/>
    <property type="match status" value="1"/>
</dbReference>